<reference evidence="2 3" key="1">
    <citation type="submission" date="2013-04" db="EMBL/GenBank/DDBJ databases">
        <title>Oceanicola sp. 22II1-22F33 Genome Sequencing.</title>
        <authorList>
            <person name="Lai Q."/>
            <person name="Li G."/>
            <person name="Shao Z."/>
        </authorList>
    </citation>
    <scope>NUCLEOTIDE SEQUENCE [LARGE SCALE GENOMIC DNA]</scope>
    <source>
        <strain evidence="2 3">22II1-22F33</strain>
    </source>
</reference>
<name>A0A225NC19_9RHOB</name>
<organism evidence="2 3">
    <name type="scientific">Marinibacterium profundimaris</name>
    <dbReference type="NCBI Taxonomy" id="1679460"/>
    <lineage>
        <taxon>Bacteria</taxon>
        <taxon>Pseudomonadati</taxon>
        <taxon>Pseudomonadota</taxon>
        <taxon>Alphaproteobacteria</taxon>
        <taxon>Rhodobacterales</taxon>
        <taxon>Paracoccaceae</taxon>
        <taxon>Marinibacterium</taxon>
    </lineage>
</organism>
<gene>
    <name evidence="2" type="ORF">ATO3_24020</name>
</gene>
<comment type="caution">
    <text evidence="2">The sequence shown here is derived from an EMBL/GenBank/DDBJ whole genome shotgun (WGS) entry which is preliminary data.</text>
</comment>
<dbReference type="SUPFAM" id="SSF81593">
    <property type="entry name" value="Nucleotidyltransferase substrate binding subunit/domain"/>
    <property type="match status" value="1"/>
</dbReference>
<protein>
    <recommendedName>
        <fullName evidence="1">HEPN domain-containing protein</fullName>
    </recommendedName>
</protein>
<evidence type="ECO:0000313" key="2">
    <source>
        <dbReference type="EMBL" id="OWU68660.1"/>
    </source>
</evidence>
<dbReference type="EMBL" id="AQQR01000020">
    <property type="protein sequence ID" value="OWU68660.1"/>
    <property type="molecule type" value="Genomic_DNA"/>
</dbReference>
<feature type="domain" description="HEPN" evidence="1">
    <location>
        <begin position="37"/>
        <end position="106"/>
    </location>
</feature>
<sequence>MTSVFLRKTRCDVSTNTEIEALKNSIVTSMFVDPGDENYVMARIAYHGGLYQDFFWNAAQATEKYLKASLLLNGETLIKNNGHNKFGHNLERLFRKVESYAGEFFPDTLTRPVELGDLHWRSETPQAFVARLNAAGDPSSRYNVHGYTKRWEDLCHLDQFLWAARRVAFRLDHVIVPERMRSNPDIPQTIADQLRRTLTFSPRSVTSRLAKLTGPRSRVELRDAFFKGNFLFAPADYDHGTIFHGSSASNPVLYRRILAYVPEEGDVAPNATIAELADWAASNIFLGEAIADQLRDAAERLRP</sequence>
<dbReference type="Proteomes" id="UP000215377">
    <property type="component" value="Unassembled WGS sequence"/>
</dbReference>
<keyword evidence="3" id="KW-1185">Reference proteome</keyword>
<dbReference type="Pfam" id="PF05168">
    <property type="entry name" value="HEPN"/>
    <property type="match status" value="1"/>
</dbReference>
<dbReference type="AlphaFoldDB" id="A0A225NC19"/>
<accession>A0A225NC19</accession>
<dbReference type="InterPro" id="IPR007842">
    <property type="entry name" value="HEPN_dom"/>
</dbReference>
<proteinExistence type="predicted"/>
<evidence type="ECO:0000313" key="3">
    <source>
        <dbReference type="Proteomes" id="UP000215377"/>
    </source>
</evidence>
<evidence type="ECO:0000259" key="1">
    <source>
        <dbReference type="Pfam" id="PF05168"/>
    </source>
</evidence>
<dbReference type="Gene3D" id="1.20.120.330">
    <property type="entry name" value="Nucleotidyltransferases domain 2"/>
    <property type="match status" value="1"/>
</dbReference>